<evidence type="ECO:0000256" key="3">
    <source>
        <dbReference type="ARBA" id="ARBA00023277"/>
    </source>
</evidence>
<dbReference type="EMBL" id="FJOG01000002">
    <property type="protein sequence ID" value="CZR51553.1"/>
    <property type="molecule type" value="Genomic_DNA"/>
</dbReference>
<evidence type="ECO:0000313" key="6">
    <source>
        <dbReference type="Proteomes" id="UP000184330"/>
    </source>
</evidence>
<dbReference type="GO" id="GO:0016740">
    <property type="term" value="F:transferase activity"/>
    <property type="evidence" value="ECO:0007669"/>
    <property type="project" value="UniProtKB-KW"/>
</dbReference>
<reference evidence="5 6" key="1">
    <citation type="submission" date="2016-03" db="EMBL/GenBank/DDBJ databases">
        <authorList>
            <person name="Ploux O."/>
        </authorList>
    </citation>
    <scope>NUCLEOTIDE SEQUENCE [LARGE SCALE GENOMIC DNA]</scope>
    <source>
        <strain evidence="5 6">UAMH 11012</strain>
    </source>
</reference>
<evidence type="ECO:0000256" key="1">
    <source>
        <dbReference type="ARBA" id="ARBA00022679"/>
    </source>
</evidence>
<dbReference type="GO" id="GO:0006004">
    <property type="term" value="P:fucose metabolic process"/>
    <property type="evidence" value="ECO:0007669"/>
    <property type="project" value="UniProtKB-KW"/>
</dbReference>
<protein>
    <submittedName>
        <fullName evidence="5">Related to MNN4 Regulates the mannosylphosphorylation</fullName>
    </submittedName>
</protein>
<evidence type="ECO:0000313" key="5">
    <source>
        <dbReference type="EMBL" id="CZR51553.1"/>
    </source>
</evidence>
<keyword evidence="1" id="KW-0808">Transferase</keyword>
<dbReference type="InterPro" id="IPR019378">
    <property type="entry name" value="GDP-Fuc_O-FucTrfase"/>
</dbReference>
<dbReference type="AlphaFoldDB" id="A0A1L7WFL4"/>
<dbReference type="Gene3D" id="3.40.50.11350">
    <property type="match status" value="1"/>
</dbReference>
<keyword evidence="2" id="KW-0294">Fucose metabolism</keyword>
<dbReference type="Proteomes" id="UP000184330">
    <property type="component" value="Unassembled WGS sequence"/>
</dbReference>
<sequence>MLSKQRLWIYVPLVSFALICLLFYSEALTDLHIPTSLNSFDISSDAPLHSDAELTASLSGIGEKIIPPGSFDGLYDLCNTTQWQPGLWLHCHSFCGANRTSICGGLNNARNRVQTCLRLAIDAGAGLIIPSATTRDKLDHMIMTDDRVVCADEFWNIESLKRDLGEQCPQLVLRMCDDRSGIQTVVESDLRSYLNPSYSLGGFREHIESLFEGREMVLEDVSVENPVVVNFGDAYLGWNYRTANEFSTIRKALFKVLKFNQELLDLGAKISKSERLNNGAYIGVHLRGEVDWPASFGSADDQMRLYSEEILRIQNSVSYDISTVYVSCGDQPAIQRFRDILAPLNFTVVDKSILLSSSPDILAQVNALAFDQKAIIEYQTLVDARYWMGLTMSSMSALIAYARTINNTGDLFDEYVYPGSSKNGLNRYYKGNSVMKGDRWTKLMIVNGVDIMDTFP</sequence>
<gene>
    <name evidence="5" type="ORF">PAC_01430</name>
</gene>
<organism evidence="5 6">
    <name type="scientific">Phialocephala subalpina</name>
    <dbReference type="NCBI Taxonomy" id="576137"/>
    <lineage>
        <taxon>Eukaryota</taxon>
        <taxon>Fungi</taxon>
        <taxon>Dikarya</taxon>
        <taxon>Ascomycota</taxon>
        <taxon>Pezizomycotina</taxon>
        <taxon>Leotiomycetes</taxon>
        <taxon>Helotiales</taxon>
        <taxon>Mollisiaceae</taxon>
        <taxon>Phialocephala</taxon>
        <taxon>Phialocephala fortinii species complex</taxon>
    </lineage>
</organism>
<keyword evidence="4" id="KW-1133">Transmembrane helix</keyword>
<dbReference type="OrthoDB" id="20368at2759"/>
<dbReference type="STRING" id="576137.A0A1L7WFL4"/>
<dbReference type="CDD" id="cd11296">
    <property type="entry name" value="O-FucT_like"/>
    <property type="match status" value="1"/>
</dbReference>
<keyword evidence="3" id="KW-0119">Carbohydrate metabolism</keyword>
<accession>A0A1L7WFL4</accession>
<feature type="transmembrane region" description="Helical" evidence="4">
    <location>
        <begin position="7"/>
        <end position="25"/>
    </location>
</feature>
<keyword evidence="6" id="KW-1185">Reference proteome</keyword>
<keyword evidence="4" id="KW-0812">Transmembrane</keyword>
<name>A0A1L7WFL4_9HELO</name>
<evidence type="ECO:0000256" key="2">
    <source>
        <dbReference type="ARBA" id="ARBA00023253"/>
    </source>
</evidence>
<evidence type="ECO:0000256" key="4">
    <source>
        <dbReference type="SAM" id="Phobius"/>
    </source>
</evidence>
<keyword evidence="4" id="KW-0472">Membrane</keyword>
<dbReference type="Pfam" id="PF10250">
    <property type="entry name" value="O-FucT"/>
    <property type="match status" value="1"/>
</dbReference>
<proteinExistence type="predicted"/>